<dbReference type="HOGENOM" id="CLU_2267146_0_0_1"/>
<reference evidence="2 3" key="1">
    <citation type="journal article" date="2008" name="Nature">
        <title>The Trichoplax genome and the nature of placozoans.</title>
        <authorList>
            <person name="Srivastava M."/>
            <person name="Begovic E."/>
            <person name="Chapman J."/>
            <person name="Putnam N.H."/>
            <person name="Hellsten U."/>
            <person name="Kawashima T."/>
            <person name="Kuo A."/>
            <person name="Mitros T."/>
            <person name="Salamov A."/>
            <person name="Carpenter M.L."/>
            <person name="Signorovitch A.Y."/>
            <person name="Moreno M.A."/>
            <person name="Kamm K."/>
            <person name="Grimwood J."/>
            <person name="Schmutz J."/>
            <person name="Shapiro H."/>
            <person name="Grigoriev I.V."/>
            <person name="Buss L.W."/>
            <person name="Schierwater B."/>
            <person name="Dellaporta S.L."/>
            <person name="Rokhsar D.S."/>
        </authorList>
    </citation>
    <scope>NUCLEOTIDE SEQUENCE [LARGE SCALE GENOMIC DNA]</scope>
    <source>
        <strain evidence="2 3">Grell-BS-1999</strain>
    </source>
</reference>
<proteinExistence type="predicted"/>
<gene>
    <name evidence="2" type="ORF">TRIADDRAFT_57333</name>
</gene>
<name>B3RZ55_TRIAD</name>
<feature type="region of interest" description="Disordered" evidence="1">
    <location>
        <begin position="1"/>
        <end position="34"/>
    </location>
</feature>
<dbReference type="InParanoid" id="B3RZ55"/>
<accession>B3RZ55</accession>
<keyword evidence="3" id="KW-1185">Reference proteome</keyword>
<sequence length="103" mass="11526">MEASKVATGKKHGLKRQDTPLVLKGLPTKPSTMQNQNLGVMEETDEEDEDVIEIKKEVTDENDSEELDRVASKLGKIKHNSQDISSVTMQENLHEVDPPIDDQ</sequence>
<feature type="region of interest" description="Disordered" evidence="1">
    <location>
        <begin position="81"/>
        <end position="103"/>
    </location>
</feature>
<evidence type="ECO:0000313" key="3">
    <source>
        <dbReference type="Proteomes" id="UP000009022"/>
    </source>
</evidence>
<feature type="compositionally biased region" description="Polar residues" evidence="1">
    <location>
        <begin position="82"/>
        <end position="91"/>
    </location>
</feature>
<dbReference type="AlphaFoldDB" id="B3RZ55"/>
<evidence type="ECO:0000313" key="2">
    <source>
        <dbReference type="EMBL" id="EDV23785.1"/>
    </source>
</evidence>
<dbReference type="EMBL" id="DS985246">
    <property type="protein sequence ID" value="EDV23785.1"/>
    <property type="molecule type" value="Genomic_DNA"/>
</dbReference>
<dbReference type="Proteomes" id="UP000009022">
    <property type="component" value="Unassembled WGS sequence"/>
</dbReference>
<dbReference type="CTD" id="6754523"/>
<dbReference type="KEGG" id="tad:TRIADDRAFT_57333"/>
<evidence type="ECO:0000256" key="1">
    <source>
        <dbReference type="SAM" id="MobiDB-lite"/>
    </source>
</evidence>
<protein>
    <submittedName>
        <fullName evidence="2">Uncharacterized protein</fullName>
    </submittedName>
</protein>
<dbReference type="GeneID" id="6754523"/>
<dbReference type="RefSeq" id="XP_002113311.1">
    <property type="nucleotide sequence ID" value="XM_002113275.1"/>
</dbReference>
<organism evidence="2 3">
    <name type="scientific">Trichoplax adhaerens</name>
    <name type="common">Trichoplax reptans</name>
    <dbReference type="NCBI Taxonomy" id="10228"/>
    <lineage>
        <taxon>Eukaryota</taxon>
        <taxon>Metazoa</taxon>
        <taxon>Placozoa</taxon>
        <taxon>Uniplacotomia</taxon>
        <taxon>Trichoplacea</taxon>
        <taxon>Trichoplacidae</taxon>
        <taxon>Trichoplax</taxon>
    </lineage>
</organism>